<dbReference type="GO" id="GO:0000725">
    <property type="term" value="P:recombinational repair"/>
    <property type="evidence" value="ECO:0007669"/>
    <property type="project" value="InterPro"/>
</dbReference>
<keyword evidence="5" id="KW-1185">Reference proteome</keyword>
<proteinExistence type="predicted"/>
<dbReference type="PANTHER" id="PTHR31182:SF22">
    <property type="entry name" value="NT-TYPE C2 DOMAIN-CONTAINING PROTEIN"/>
    <property type="match status" value="1"/>
</dbReference>
<dbReference type="AlphaFoldDB" id="A0A2U1Q5Z2"/>
<dbReference type="InterPro" id="IPR058570">
    <property type="entry name" value="HROB_OB"/>
</dbReference>
<reference evidence="4 5" key="1">
    <citation type="journal article" date="2018" name="Mol. Plant">
        <title>The genome of Artemisia annua provides insight into the evolution of Asteraceae family and artemisinin biosynthesis.</title>
        <authorList>
            <person name="Shen Q."/>
            <person name="Zhang L."/>
            <person name="Liao Z."/>
            <person name="Wang S."/>
            <person name="Yan T."/>
            <person name="Shi P."/>
            <person name="Liu M."/>
            <person name="Fu X."/>
            <person name="Pan Q."/>
            <person name="Wang Y."/>
            <person name="Lv Z."/>
            <person name="Lu X."/>
            <person name="Zhang F."/>
            <person name="Jiang W."/>
            <person name="Ma Y."/>
            <person name="Chen M."/>
            <person name="Hao X."/>
            <person name="Li L."/>
            <person name="Tang Y."/>
            <person name="Lv G."/>
            <person name="Zhou Y."/>
            <person name="Sun X."/>
            <person name="Brodelius P.E."/>
            <person name="Rose J.K.C."/>
            <person name="Tang K."/>
        </authorList>
    </citation>
    <scope>NUCLEOTIDE SEQUENCE [LARGE SCALE GENOMIC DNA]</scope>
    <source>
        <strain evidence="5">cv. Huhao1</strain>
        <tissue evidence="4">Leaf</tissue>
    </source>
</reference>
<dbReference type="Pfam" id="PF15072">
    <property type="entry name" value="HROB"/>
    <property type="match status" value="1"/>
</dbReference>
<keyword evidence="1" id="KW-0175">Coiled coil</keyword>
<evidence type="ECO:0000313" key="4">
    <source>
        <dbReference type="EMBL" id="PWA93407.1"/>
    </source>
</evidence>
<dbReference type="EMBL" id="PKPP01000387">
    <property type="protein sequence ID" value="PWA93407.1"/>
    <property type="molecule type" value="Genomic_DNA"/>
</dbReference>
<gene>
    <name evidence="4" type="ORF">CTI12_AA072130</name>
</gene>
<evidence type="ECO:0000313" key="5">
    <source>
        <dbReference type="Proteomes" id="UP000245207"/>
    </source>
</evidence>
<evidence type="ECO:0000256" key="2">
    <source>
        <dbReference type="SAM" id="MobiDB-lite"/>
    </source>
</evidence>
<feature type="coiled-coil region" evidence="1">
    <location>
        <begin position="198"/>
        <end position="260"/>
    </location>
</feature>
<name>A0A2U1Q5Z2_ARTAN</name>
<feature type="region of interest" description="Disordered" evidence="2">
    <location>
        <begin position="1"/>
        <end position="20"/>
    </location>
</feature>
<dbReference type="PANTHER" id="PTHR31182">
    <property type="entry name" value="C2 NT-TYPE DOMAIN-CONTAINING PROTEIN"/>
    <property type="match status" value="1"/>
</dbReference>
<sequence>MNSTPHDSTQIQNDDISGETSVRIIPGPAGVYQRAKLRKIADTREGRDVSTDTTQEYMRKVVADVGFDDDFTRGPWLSAVDYANANGWVVNGCLGDIKSHIKKGKVDLVLAIIKSCTPNALGDLTVTLKDLSGSLSGTIHHKIINEGGYGKDINVGAALILRNISVFSPKSGHYLNITMKNLVKVFKKDTPPGSSGILDEEEIMKLLEEEEMSEMELQLLGNVNDDEIQHTQDEEAFNLALEEEARYARIDQERLQQEEEEYNLLCSISVFYDSSNSESSSNENLTQILQRCEFQQYDSTTSENLNYDDPPISDKVIEVVPLQMILPTEPVPTNNPGLALHVPVEQSIPSTPVKKRKIDQDIGEGERKHGFGFHKRRKWCKEMVVKKGEAIVWEDDDDLVNDCLFSISDSNGYEFDPYSYLPWFVTFKFTYGDYNKGKMTEIGKVSLNLAELASNKESTMIEKKLPIDLKVSGLTTQATISVLVSFLEIGDSGDHVPVSTQLDGHEVVKAKKKKQLSLEEIILSDSDNSVTFDSDSTSESQASTQADVDKKSGFFDWKRRRLNLIPTKTKIEDSRPTTLYSNNSFEYPNLTPISFPNTWQSREFLSRDGEFKLNTQSFFATFDQRNEKAAGPSACTALVTVIAHWLGSDKSNTMPTVQQFDTLIIDGSTEWRHLCENVSHVTQFPDKHFDLETVLRAGIRPVSVSREKSFVGFFSPEKFDSLMGVMSFDDIWNHEISKNIGVYIVSWNDHFFVLKVDEHAYYVIDTLGERLVEGCEQAYILRFDNGSYLTTSGTKEVLSNGKECCKEFIKRFLAAIPLKELEIEEQKEAVPY</sequence>
<dbReference type="Proteomes" id="UP000245207">
    <property type="component" value="Unassembled WGS sequence"/>
</dbReference>
<evidence type="ECO:0000259" key="3">
    <source>
        <dbReference type="Pfam" id="PF15072"/>
    </source>
</evidence>
<dbReference type="OrthoDB" id="550780at2759"/>
<feature type="domain" description="Homologous recombination OB-fold protein OB-fold" evidence="3">
    <location>
        <begin position="105"/>
        <end position="189"/>
    </location>
</feature>
<dbReference type="STRING" id="35608.A0A2U1Q5Z2"/>
<organism evidence="4 5">
    <name type="scientific">Artemisia annua</name>
    <name type="common">Sweet wormwood</name>
    <dbReference type="NCBI Taxonomy" id="35608"/>
    <lineage>
        <taxon>Eukaryota</taxon>
        <taxon>Viridiplantae</taxon>
        <taxon>Streptophyta</taxon>
        <taxon>Embryophyta</taxon>
        <taxon>Tracheophyta</taxon>
        <taxon>Spermatophyta</taxon>
        <taxon>Magnoliopsida</taxon>
        <taxon>eudicotyledons</taxon>
        <taxon>Gunneridae</taxon>
        <taxon>Pentapetalae</taxon>
        <taxon>asterids</taxon>
        <taxon>campanulids</taxon>
        <taxon>Asterales</taxon>
        <taxon>Asteraceae</taxon>
        <taxon>Asteroideae</taxon>
        <taxon>Anthemideae</taxon>
        <taxon>Artemisiinae</taxon>
        <taxon>Artemisia</taxon>
    </lineage>
</organism>
<protein>
    <submittedName>
        <fullName evidence="4">EEIG1/EHBP1 N-terminal domain-containing protein</fullName>
    </submittedName>
</protein>
<comment type="caution">
    <text evidence="4">The sequence shown here is derived from an EMBL/GenBank/DDBJ whole genome shotgun (WGS) entry which is preliminary data.</text>
</comment>
<evidence type="ECO:0000256" key="1">
    <source>
        <dbReference type="SAM" id="Coils"/>
    </source>
</evidence>
<accession>A0A2U1Q5Z2</accession>